<dbReference type="RefSeq" id="WP_344691197.1">
    <property type="nucleotide sequence ID" value="NZ_BAABBF010000001.1"/>
</dbReference>
<organism evidence="3 4">
    <name type="scientific">Sphingomonas cynarae</name>
    <dbReference type="NCBI Taxonomy" id="930197"/>
    <lineage>
        <taxon>Bacteria</taxon>
        <taxon>Pseudomonadati</taxon>
        <taxon>Pseudomonadota</taxon>
        <taxon>Alphaproteobacteria</taxon>
        <taxon>Sphingomonadales</taxon>
        <taxon>Sphingomonadaceae</taxon>
        <taxon>Sphingomonas</taxon>
    </lineage>
</organism>
<sequence>MNRLSPMRGYGFAILGLTATHPASAQEGPPSAIEARNTQVPATPVAAPYPDAAAGDGNTQQGYNPLRWAEDWRRMRDPAKRDGLLDRLKYIPIGSDDVYLTLSGELRARVNYFSNPQGRKAEHQRQDSYRIFLGADLHVGEHFRAYGELARGPMDGKNIGSPSGTLSNGLLLQQAFVDGTAQVGQVDVGARVGRQVFIDGSNLLLANRDNNTVQTSLTGVRAWARGSRLRADAFDLYYTTYGNGGIGDDPVDWGRRFSGITTGIVLPKQLFGGSKLYFDPFVWRLRNRTVAWGTETAREERVYVGAHLWGEAGPVTIDWTANHQGGRYGDRELDAWQVLLAGTYRLGKANNAPRLGLHFDYATGGGAYDRGKLRNAFAPYGNNIYYSYQGFLTPTNLIAIAPSLTILPTKALRVTGEYQFTWRETTDDAVYRANGTPFTGTAGTGGRRTVDVARLQAIWTVSPRLSLTGRLEHGFARNGLKTAGYRDSSYAALWASFRF</sequence>
<evidence type="ECO:0000256" key="1">
    <source>
        <dbReference type="SAM" id="SignalP"/>
    </source>
</evidence>
<keyword evidence="1" id="KW-0732">Signal</keyword>
<reference evidence="4" key="1">
    <citation type="journal article" date="2019" name="Int. J. Syst. Evol. Microbiol.">
        <title>The Global Catalogue of Microorganisms (GCM) 10K type strain sequencing project: providing services to taxonomists for standard genome sequencing and annotation.</title>
        <authorList>
            <consortium name="The Broad Institute Genomics Platform"/>
            <consortium name="The Broad Institute Genome Sequencing Center for Infectious Disease"/>
            <person name="Wu L."/>
            <person name="Ma J."/>
        </authorList>
    </citation>
    <scope>NUCLEOTIDE SEQUENCE [LARGE SCALE GENOMIC DNA]</scope>
    <source>
        <strain evidence="4">JCM 17498</strain>
    </source>
</reference>
<proteinExistence type="predicted"/>
<dbReference type="EMBL" id="BAABBF010000001">
    <property type="protein sequence ID" value="GAA3693826.1"/>
    <property type="molecule type" value="Genomic_DNA"/>
</dbReference>
<evidence type="ECO:0000313" key="3">
    <source>
        <dbReference type="EMBL" id="GAA3693826.1"/>
    </source>
</evidence>
<keyword evidence="4" id="KW-1185">Reference proteome</keyword>
<gene>
    <name evidence="3" type="ORF">GCM10022268_00870</name>
</gene>
<dbReference type="Pfam" id="PF13372">
    <property type="entry name" value="Alginate_exp"/>
    <property type="match status" value="1"/>
</dbReference>
<comment type="caution">
    <text evidence="3">The sequence shown here is derived from an EMBL/GenBank/DDBJ whole genome shotgun (WGS) entry which is preliminary data.</text>
</comment>
<dbReference type="InterPro" id="IPR025388">
    <property type="entry name" value="Alginate_export_dom"/>
</dbReference>
<evidence type="ECO:0000313" key="4">
    <source>
        <dbReference type="Proteomes" id="UP001500523"/>
    </source>
</evidence>
<accession>A0ABP7CNM7</accession>
<dbReference type="Proteomes" id="UP001500523">
    <property type="component" value="Unassembled WGS sequence"/>
</dbReference>
<name>A0ABP7CNM7_9SPHN</name>
<feature type="domain" description="Alginate export" evidence="2">
    <location>
        <begin position="99"/>
        <end position="490"/>
    </location>
</feature>
<feature type="chain" id="PRO_5045396938" evidence="1">
    <location>
        <begin position="26"/>
        <end position="499"/>
    </location>
</feature>
<feature type="signal peptide" evidence="1">
    <location>
        <begin position="1"/>
        <end position="25"/>
    </location>
</feature>
<evidence type="ECO:0000259" key="2">
    <source>
        <dbReference type="Pfam" id="PF13372"/>
    </source>
</evidence>
<protein>
    <submittedName>
        <fullName evidence="3">Alginate export family protein</fullName>
    </submittedName>
</protein>